<dbReference type="Gene3D" id="2.60.40.3120">
    <property type="match status" value="1"/>
</dbReference>
<gene>
    <name evidence="6" type="ORF">PLOB_00036729</name>
</gene>
<feature type="compositionally biased region" description="Low complexity" evidence="4">
    <location>
        <begin position="905"/>
        <end position="920"/>
    </location>
</feature>
<proteinExistence type="inferred from homology"/>
<dbReference type="Proteomes" id="UP001159405">
    <property type="component" value="Unassembled WGS sequence"/>
</dbReference>
<dbReference type="Pfam" id="PF00246">
    <property type="entry name" value="Peptidase_M14"/>
    <property type="match status" value="1"/>
</dbReference>
<evidence type="ECO:0000259" key="5">
    <source>
        <dbReference type="PROSITE" id="PS52035"/>
    </source>
</evidence>
<feature type="compositionally biased region" description="Basic residues" evidence="4">
    <location>
        <begin position="889"/>
        <end position="900"/>
    </location>
</feature>
<dbReference type="InterPro" id="IPR000834">
    <property type="entry name" value="Peptidase_M14"/>
</dbReference>
<dbReference type="InterPro" id="IPR040626">
    <property type="entry name" value="Pepdidase_M14_N"/>
</dbReference>
<comment type="caution">
    <text evidence="6">The sequence shown here is derived from an EMBL/GenBank/DDBJ whole genome shotgun (WGS) entry which is preliminary data.</text>
</comment>
<dbReference type="SUPFAM" id="SSF53187">
    <property type="entry name" value="Zn-dependent exopeptidases"/>
    <property type="match status" value="1"/>
</dbReference>
<evidence type="ECO:0000256" key="2">
    <source>
        <dbReference type="ARBA" id="ARBA00005988"/>
    </source>
</evidence>
<feature type="domain" description="Peptidase M14" evidence="5">
    <location>
        <begin position="452"/>
        <end position="725"/>
    </location>
</feature>
<dbReference type="PANTHER" id="PTHR12756">
    <property type="entry name" value="CYTOSOLIC CARBOXYPEPTIDASE"/>
    <property type="match status" value="1"/>
</dbReference>
<feature type="compositionally biased region" description="Acidic residues" evidence="4">
    <location>
        <begin position="862"/>
        <end position="882"/>
    </location>
</feature>
<evidence type="ECO:0000256" key="1">
    <source>
        <dbReference type="ARBA" id="ARBA00001947"/>
    </source>
</evidence>
<dbReference type="PANTHER" id="PTHR12756:SF4">
    <property type="entry name" value="PEPTIDASE M14 CARBOXYPEPTIDASE A DOMAIN-CONTAINING PROTEIN"/>
    <property type="match status" value="1"/>
</dbReference>
<feature type="active site" description="Proton donor/acceptor" evidence="3">
    <location>
        <position position="688"/>
    </location>
</feature>
<feature type="region of interest" description="Disordered" evidence="4">
    <location>
        <begin position="771"/>
        <end position="800"/>
    </location>
</feature>
<evidence type="ECO:0000313" key="6">
    <source>
        <dbReference type="EMBL" id="CAH3133299.1"/>
    </source>
</evidence>
<evidence type="ECO:0000256" key="4">
    <source>
        <dbReference type="SAM" id="MobiDB-lite"/>
    </source>
</evidence>
<dbReference type="InterPro" id="IPR050821">
    <property type="entry name" value="Cytosolic_carboxypeptidase"/>
</dbReference>
<dbReference type="EMBL" id="CALNXK010000052">
    <property type="protein sequence ID" value="CAH3133299.1"/>
    <property type="molecule type" value="Genomic_DNA"/>
</dbReference>
<evidence type="ECO:0000313" key="7">
    <source>
        <dbReference type="Proteomes" id="UP001159405"/>
    </source>
</evidence>
<name>A0ABN8P7K4_9CNID</name>
<accession>A0ABN8P7K4</accession>
<reference evidence="6 7" key="1">
    <citation type="submission" date="2022-05" db="EMBL/GenBank/DDBJ databases">
        <authorList>
            <consortium name="Genoscope - CEA"/>
            <person name="William W."/>
        </authorList>
    </citation>
    <scope>NUCLEOTIDE SEQUENCE [LARGE SCALE GENOMIC DNA]</scope>
</reference>
<keyword evidence="7" id="KW-1185">Reference proteome</keyword>
<feature type="region of interest" description="Disordered" evidence="4">
    <location>
        <begin position="862"/>
        <end position="929"/>
    </location>
</feature>
<feature type="region of interest" description="Disordered" evidence="4">
    <location>
        <begin position="1167"/>
        <end position="1242"/>
    </location>
</feature>
<comment type="cofactor">
    <cofactor evidence="1">
        <name>Zn(2+)</name>
        <dbReference type="ChEBI" id="CHEBI:29105"/>
    </cofactor>
</comment>
<dbReference type="Gene3D" id="3.40.630.10">
    <property type="entry name" value="Zn peptidases"/>
    <property type="match status" value="1"/>
</dbReference>
<protein>
    <recommendedName>
        <fullName evidence="5">Peptidase M14 domain-containing protein</fullName>
    </recommendedName>
</protein>
<dbReference type="Pfam" id="PF18027">
    <property type="entry name" value="Pepdidase_M14_N"/>
    <property type="match status" value="1"/>
</dbReference>
<feature type="compositionally biased region" description="Basic and acidic residues" evidence="4">
    <location>
        <begin position="1188"/>
        <end position="1202"/>
    </location>
</feature>
<evidence type="ECO:0000256" key="3">
    <source>
        <dbReference type="PROSITE-ProRule" id="PRU01379"/>
    </source>
</evidence>
<sequence length="1242" mass="143371">MSMEKRGDEETKSRDALVDASYNSLVKETAEGFLADGLWKSKREEDLHREIEAMSSEKAKCLFDDERDRRAWVAAIKKSVENSIQSQVRAVLGTPPGERRKKLHEQRLAEERRKRQIEIENADRQRTAESRNYSYPSFHDDDGALFQKRQQYFQKFAMRRSMRNDKTSASTTLRDFDIDPLSSEFNKKFSIYTRAALENADRTSSNMSFNNQANVYKRSPGCVWVDKKGERHDIPGPFWPKDHLPRYSTQKHIHFIPDFVERLNTEGENCNISSSSVANGSLLYPHEWRGNLTVYERHNKGEANHSHVVPSGCPPSLTFESRFECGNLKQAKRIGSYEYDLVLSCDLYTKRHMQWYYFRVQNMVPGVTYKFNIINLLKKDSLYNYGMKPLLYSEREATARGLGWKRAGSHISYCKTTLYKNPLLQREYVYYTLTFHMEFPHENDTCYLAHCYPYSYTDLELYLRTMEDNPKTAQYVQKEVLCKTMAGNNCHVLTITSPQVPESEKLGVVVSARVHPGETNASWMMKGMLDFLTCGHHIAEKLRRKFVFKLVPMLNPDGVVVGNYRTNLAARDLNRTYKDPKKESFPTVWHMKNMLESFKKDHQVIIYCDLHGHSRKPNVFMYGCTADPKMASMSNFVEERLFPWMMSQKAPDKFSFSGCKFRVRKCKESTARVVMWRQMGITNSFTMEATFCGANFGDIEKGRHFHVGDFEEMGRDFCEVLLEYSEAKNGNRSEMTQAFVELACKMTRDILRQTLGNFNHENVSKEDFVMSNNGTTHTREGKTQNSLSLGEEDTKDQRTNSTIKAFPLSTKKKVNFMDVRVQAPGSSVDDSVELSVKSVHVDSFNDCIKILENLNLVDCFDESDSSDSDSDTDDWDDKEDEASGNPGERKRKKKKRKKAKHWWDTLSKPSASSETSSSTTTDEDCGNNEKKVKTNFGKFVNPYQHRSNGGIPIFSQERILERAKKKEEQLHNGSQETERKDFLVKYAHEKPTNSGPVLAVTDDTELNFVTAQRRLEYYMFANNTTNPNWGNLSTNPGLRNKPPLPHSRHVVEMDSFKVDYLTGDGYGFTVRIPGRKPHRARTRDGLERGARHSLQTFEEARSRLRRKQISPAYTFDLSDERMVFPGRTPSLYTTHHNTYYGDEFEEDPDVFSRVSASRRLEHSEFRRGMTGSSEGDILGQRKRNFARSRSEHGMRVRSKDLDEVTSQSAGHRSRHDRPLFEPKAPVPSYSHVSTPLVNKKQR</sequence>
<dbReference type="PROSITE" id="PS52035">
    <property type="entry name" value="PEPTIDASE_M14"/>
    <property type="match status" value="1"/>
</dbReference>
<comment type="similarity">
    <text evidence="2 3">Belongs to the peptidase M14 family.</text>
</comment>
<organism evidence="6 7">
    <name type="scientific">Porites lobata</name>
    <dbReference type="NCBI Taxonomy" id="104759"/>
    <lineage>
        <taxon>Eukaryota</taxon>
        <taxon>Metazoa</taxon>
        <taxon>Cnidaria</taxon>
        <taxon>Anthozoa</taxon>
        <taxon>Hexacorallia</taxon>
        <taxon>Scleractinia</taxon>
        <taxon>Fungiina</taxon>
        <taxon>Poritidae</taxon>
        <taxon>Porites</taxon>
    </lineage>
</organism>